<evidence type="ECO:0000313" key="2">
    <source>
        <dbReference type="Proteomes" id="UP000033622"/>
    </source>
</evidence>
<sequence length="41" mass="4617">MTHSESSCYASVVAVQLSYHETQALHSFHPFRYGYTCLAPP</sequence>
<gene>
    <name evidence="1" type="ORF">APHWI1_0804</name>
</gene>
<protein>
    <submittedName>
        <fullName evidence="1">Uncharacterized protein</fullName>
    </submittedName>
</protein>
<dbReference type="EMBL" id="LAOF01000001">
    <property type="protein sequence ID" value="KJV85024.1"/>
    <property type="molecule type" value="Genomic_DNA"/>
</dbReference>
<name>A0A0F3Q0Q0_ANAPH</name>
<proteinExistence type="predicted"/>
<evidence type="ECO:0000313" key="1">
    <source>
        <dbReference type="EMBL" id="KJV85024.1"/>
    </source>
</evidence>
<organism evidence="1 2">
    <name type="scientific">Anaplasma phagocytophilum str. ApWI1</name>
    <dbReference type="NCBI Taxonomy" id="1359155"/>
    <lineage>
        <taxon>Bacteria</taxon>
        <taxon>Pseudomonadati</taxon>
        <taxon>Pseudomonadota</taxon>
        <taxon>Alphaproteobacteria</taxon>
        <taxon>Rickettsiales</taxon>
        <taxon>Anaplasmataceae</taxon>
        <taxon>Anaplasma</taxon>
        <taxon>phagocytophilum group</taxon>
    </lineage>
</organism>
<dbReference type="PATRIC" id="fig|1359155.3.peg.814"/>
<comment type="caution">
    <text evidence="1">The sequence shown here is derived from an EMBL/GenBank/DDBJ whole genome shotgun (WGS) entry which is preliminary data.</text>
</comment>
<accession>A0A0F3Q0Q0</accession>
<dbReference type="AlphaFoldDB" id="A0A0F3Q0Q0"/>
<reference evidence="1 2" key="1">
    <citation type="submission" date="2015-01" db="EMBL/GenBank/DDBJ databases">
        <title>Genome Sequencing of Rickettsiales.</title>
        <authorList>
            <person name="Daugherty S.C."/>
            <person name="Su Q."/>
            <person name="Abolude K."/>
            <person name="Beier-Sexton M."/>
            <person name="Carlyon J.A."/>
            <person name="Carter R."/>
            <person name="Day N.P."/>
            <person name="Dumler S.J."/>
            <person name="Dyachenko V."/>
            <person name="Godinez A."/>
            <person name="Kurtti T.J."/>
            <person name="Lichay M."/>
            <person name="Mullins K.E."/>
            <person name="Ott S."/>
            <person name="Pappas-Brown V."/>
            <person name="Paris D.H."/>
            <person name="Patel P."/>
            <person name="Richards A.L."/>
            <person name="Sadzewicz L."/>
            <person name="Sears K."/>
            <person name="Seidman D."/>
            <person name="Sengamalay N."/>
            <person name="Stenos J."/>
            <person name="Tallon L.J."/>
            <person name="Vincent G."/>
            <person name="Fraser C.M."/>
            <person name="Munderloh U."/>
            <person name="Dunning-Hotopp J.C."/>
        </authorList>
    </citation>
    <scope>NUCLEOTIDE SEQUENCE [LARGE SCALE GENOMIC DNA]</scope>
    <source>
        <strain evidence="1 2">ApWI1</strain>
    </source>
</reference>
<dbReference type="Proteomes" id="UP000033622">
    <property type="component" value="Unassembled WGS sequence"/>
</dbReference>